<proteinExistence type="predicted"/>
<comment type="caution">
    <text evidence="2">The sequence shown here is derived from an EMBL/GenBank/DDBJ whole genome shotgun (WGS) entry which is preliminary data.</text>
</comment>
<sequence>MKQVLRLMTGLGLPTVATLGMIPVVGCFGKTIFGVPTIIVVIGSLFFITSGCMATCWLLFDRNDVRDQEV</sequence>
<name>A0ABX0KHF8_9PROT</name>
<keyword evidence="1" id="KW-0812">Transmembrane</keyword>
<dbReference type="Proteomes" id="UP000615326">
    <property type="component" value="Unassembled WGS sequence"/>
</dbReference>
<accession>A0ABX0KHF8</accession>
<keyword evidence="1" id="KW-0472">Membrane</keyword>
<protein>
    <submittedName>
        <fullName evidence="2">Uncharacterized protein</fullName>
    </submittedName>
</protein>
<evidence type="ECO:0000313" key="3">
    <source>
        <dbReference type="Proteomes" id="UP000615326"/>
    </source>
</evidence>
<reference evidence="2 3" key="1">
    <citation type="journal article" date="2020" name="Int. J. Syst. Evol. Microbiol.">
        <title>Novel acetic acid bacteria from cider fermentations: Acetobacter conturbans sp. nov. and Acetobacter fallax sp. nov.</title>
        <authorList>
            <person name="Sombolestani A.S."/>
            <person name="Cleenwerck I."/>
            <person name="Cnockaert M."/>
            <person name="Borremans W."/>
            <person name="Wieme A.D."/>
            <person name="De Vuyst L."/>
            <person name="Vandamme P."/>
        </authorList>
    </citation>
    <scope>NUCLEOTIDE SEQUENCE [LARGE SCALE GENOMIC DNA]</scope>
    <source>
        <strain evidence="2 3">LMG 1637</strain>
    </source>
</reference>
<evidence type="ECO:0000256" key="1">
    <source>
        <dbReference type="SAM" id="Phobius"/>
    </source>
</evidence>
<feature type="transmembrane region" description="Helical" evidence="1">
    <location>
        <begin position="37"/>
        <end position="60"/>
    </location>
</feature>
<keyword evidence="3" id="KW-1185">Reference proteome</keyword>
<dbReference type="EMBL" id="WOSW01000097">
    <property type="protein sequence ID" value="NHO34438.1"/>
    <property type="molecule type" value="Genomic_DNA"/>
</dbReference>
<evidence type="ECO:0000313" key="2">
    <source>
        <dbReference type="EMBL" id="NHO34438.1"/>
    </source>
</evidence>
<dbReference type="RefSeq" id="WP_173578833.1">
    <property type="nucleotide sequence ID" value="NZ_WOSW01000097.1"/>
</dbReference>
<gene>
    <name evidence="2" type="ORF">GOB84_18435</name>
</gene>
<organism evidence="2 3">
    <name type="scientific">Acetobacter fallax</name>
    <dbReference type="NCBI Taxonomy" id="1737473"/>
    <lineage>
        <taxon>Bacteria</taxon>
        <taxon>Pseudomonadati</taxon>
        <taxon>Pseudomonadota</taxon>
        <taxon>Alphaproteobacteria</taxon>
        <taxon>Acetobacterales</taxon>
        <taxon>Acetobacteraceae</taxon>
        <taxon>Acetobacter</taxon>
    </lineage>
</organism>
<keyword evidence="1" id="KW-1133">Transmembrane helix</keyword>